<dbReference type="OrthoDB" id="7161641at2"/>
<dbReference type="AlphaFoldDB" id="A0A1I4DFZ8"/>
<dbReference type="Proteomes" id="UP000199473">
    <property type="component" value="Unassembled WGS sequence"/>
</dbReference>
<organism evidence="2 3">
    <name type="scientific">Falsiroseomonas stagni DSM 19981</name>
    <dbReference type="NCBI Taxonomy" id="1123062"/>
    <lineage>
        <taxon>Bacteria</taxon>
        <taxon>Pseudomonadati</taxon>
        <taxon>Pseudomonadota</taxon>
        <taxon>Alphaproteobacteria</taxon>
        <taxon>Acetobacterales</taxon>
        <taxon>Roseomonadaceae</taxon>
        <taxon>Falsiroseomonas</taxon>
    </lineage>
</organism>
<feature type="region of interest" description="Disordered" evidence="1">
    <location>
        <begin position="793"/>
        <end position="812"/>
    </location>
</feature>
<evidence type="ECO:0000313" key="2">
    <source>
        <dbReference type="EMBL" id="SFK91819.1"/>
    </source>
</evidence>
<protein>
    <submittedName>
        <fullName evidence="2">AsmA-like C-terminal region</fullName>
    </submittedName>
</protein>
<name>A0A1I4DFZ8_9PROT</name>
<dbReference type="EMBL" id="FOSQ01000010">
    <property type="protein sequence ID" value="SFK91819.1"/>
    <property type="molecule type" value="Genomic_DNA"/>
</dbReference>
<evidence type="ECO:0000256" key="1">
    <source>
        <dbReference type="SAM" id="MobiDB-lite"/>
    </source>
</evidence>
<sequence>MRAAAGQVAREAHRWLHRLCALGVLLLVLAGLAAWRLAAGPVELPFLAHLIEEQASGEGAEARLEVGRAEIGWEGWRDGNLMPARLRLAGVRLRGADGTVRAELPDAAMTLSLPWLLRGELAPHTLELQRPALRLRRSAEGEVAVLVGTQAPEAPAATGTASRLDEILAAMMRPPTEETPLGALSRLRIADGRIVVEDEALGATWVLGHATVELRRLPSGGIAGQGAATLLLGEARVALAVTAEAAGSPAELSFRLSIPEVQPALLAAAARPLAPLAGLDAATRIEVAGRLDARGAIRHMQATLGAGAGRLDLGGGRVLPLAGLDLSLEGTPTALSIPQATLRLAGGAGAPTLRATAEAARSGEGWRGAATLALDQVSVAELPRYWPRGLGVGSERDWILENVTAGIARNGQWRAEVEASADLARLRVTGLAGTLDVADATVHWLRPIAPATGATGTVTFGLEEISLKVTAGRQTPAAPSGASSGGAAGAQAVTVKEGLVRFLFPPEGQDRTEMSFELAGPIPQAVAVIQHPRLKLFDRRPFPVKDPTGSFEGRLTVAFPLLADLPVEALRIGARVRLRDVRIQDVLFGRPLERGQAELTVDTDGLRVAGTGTLGGITARLGVEMDFRAGPPTQVVMRETVSARTDAATIAALGLPADELATGPIGLEVRTERRRSGQGRATIRADLRDTRMEITPLSWTKAPGQPATAEGVLRLNGDNLEAVETFRLEAPALLMRGNAAFARGARLERVTINEAAVEQSRFAGEARPPAREGAPWSLLLRGPVLDLRRTMAEDSPAGPAAPAAQGPPNAPPGTIWAVDARFDRTLLGPGRELGAVEARVVVDGLGVVREGRVAGRAGPRGPFEVSITAAGAGRAMRVTAEDAGALLGSFDVLRHLEGGRLTVNATYAHNRPGAPLSGTAEMSDFAVRNAPGFAKLLQALTFYGLVEALSGPGLSFSRLVAPFTLTPEELTLAEARAFSASLGLTAKGTLHRRQQRLAMEGTIVPAYIFNSLLGNIPLLGRLFSPETGGGLFAATFRVVGPVDDPQVSVNPLAALTPGFLRGLFGIGQGTP</sequence>
<dbReference type="STRING" id="1123062.SAMN02745775_110188"/>
<feature type="compositionally biased region" description="Low complexity" evidence="1">
    <location>
        <begin position="796"/>
        <end position="807"/>
    </location>
</feature>
<dbReference type="RefSeq" id="WP_139226144.1">
    <property type="nucleotide sequence ID" value="NZ_FOSQ01000010.1"/>
</dbReference>
<evidence type="ECO:0000313" key="3">
    <source>
        <dbReference type="Proteomes" id="UP000199473"/>
    </source>
</evidence>
<accession>A0A1I4DFZ8</accession>
<keyword evidence="3" id="KW-1185">Reference proteome</keyword>
<reference evidence="2 3" key="1">
    <citation type="submission" date="2016-10" db="EMBL/GenBank/DDBJ databases">
        <authorList>
            <person name="de Groot N.N."/>
        </authorList>
    </citation>
    <scope>NUCLEOTIDE SEQUENCE [LARGE SCALE GENOMIC DNA]</scope>
    <source>
        <strain evidence="2 3">DSM 19981</strain>
    </source>
</reference>
<proteinExistence type="predicted"/>
<gene>
    <name evidence="2" type="ORF">SAMN02745775_110188</name>
</gene>